<dbReference type="HAMAP" id="MF_00009">
    <property type="entry name" value="Endoribonucl_YbeY"/>
    <property type="match status" value="1"/>
</dbReference>
<dbReference type="Gene3D" id="3.40.390.30">
    <property type="entry name" value="Metalloproteases ('zincins'), catalytic domain"/>
    <property type="match status" value="1"/>
</dbReference>
<dbReference type="AlphaFoldDB" id="A0A3N5B2G9"/>
<dbReference type="Proteomes" id="UP000282654">
    <property type="component" value="Unassembled WGS sequence"/>
</dbReference>
<dbReference type="SUPFAM" id="SSF55486">
    <property type="entry name" value="Metalloproteases ('zincins'), catalytic domain"/>
    <property type="match status" value="1"/>
</dbReference>
<dbReference type="PROSITE" id="PS01306">
    <property type="entry name" value="UPF0054"/>
    <property type="match status" value="1"/>
</dbReference>
<accession>A0A3N5B2G9</accession>
<dbReference type="EC" id="3.1.-.-" evidence="9"/>
<name>A0A3N5B2G9_9THEO</name>
<protein>
    <recommendedName>
        <fullName evidence="9">Endoribonuclease YbeY</fullName>
        <ecNumber evidence="9">3.1.-.-</ecNumber>
    </recommendedName>
</protein>
<gene>
    <name evidence="9" type="primary">ybeY</name>
    <name evidence="10" type="ORF">EDD75_0570</name>
</gene>
<keyword evidence="9" id="KW-0963">Cytoplasm</keyword>
<keyword evidence="11" id="KW-1185">Reference proteome</keyword>
<evidence type="ECO:0000256" key="9">
    <source>
        <dbReference type="HAMAP-Rule" id="MF_00009"/>
    </source>
</evidence>
<evidence type="ECO:0000256" key="1">
    <source>
        <dbReference type="ARBA" id="ARBA00010875"/>
    </source>
</evidence>
<comment type="caution">
    <text evidence="10">The sequence shown here is derived from an EMBL/GenBank/DDBJ whole genome shotgun (WGS) entry which is preliminary data.</text>
</comment>
<dbReference type="PANTHER" id="PTHR46986">
    <property type="entry name" value="ENDORIBONUCLEASE YBEY, CHLOROPLASTIC"/>
    <property type="match status" value="1"/>
</dbReference>
<dbReference type="Pfam" id="PF02130">
    <property type="entry name" value="YbeY"/>
    <property type="match status" value="1"/>
</dbReference>
<evidence type="ECO:0000256" key="7">
    <source>
        <dbReference type="ARBA" id="ARBA00022801"/>
    </source>
</evidence>
<organism evidence="10 11">
    <name type="scientific">Thermodesulfitimonas autotrophica</name>
    <dbReference type="NCBI Taxonomy" id="1894989"/>
    <lineage>
        <taxon>Bacteria</taxon>
        <taxon>Bacillati</taxon>
        <taxon>Bacillota</taxon>
        <taxon>Clostridia</taxon>
        <taxon>Thermoanaerobacterales</taxon>
        <taxon>Thermoanaerobacteraceae</taxon>
        <taxon>Thermodesulfitimonas</taxon>
    </lineage>
</organism>
<dbReference type="InterPro" id="IPR020549">
    <property type="entry name" value="YbeY_CS"/>
</dbReference>
<dbReference type="EMBL" id="RKRE01000001">
    <property type="protein sequence ID" value="RPF49750.1"/>
    <property type="molecule type" value="Genomic_DNA"/>
</dbReference>
<keyword evidence="5 9" id="KW-0479">Metal-binding</keyword>
<evidence type="ECO:0000256" key="8">
    <source>
        <dbReference type="ARBA" id="ARBA00022833"/>
    </source>
</evidence>
<evidence type="ECO:0000256" key="2">
    <source>
        <dbReference type="ARBA" id="ARBA00022517"/>
    </source>
</evidence>
<keyword evidence="7 9" id="KW-0378">Hydrolase</keyword>
<dbReference type="PANTHER" id="PTHR46986:SF1">
    <property type="entry name" value="ENDORIBONUCLEASE YBEY, CHLOROPLASTIC"/>
    <property type="match status" value="1"/>
</dbReference>
<sequence length="146" mass="16131">MIVQNQQEKVPVPESLTSLAERAAAVVLAVLGPKQETELGITFVDDAAIKMLNYRYRGKDEPTDVLSFAMNETVQEGEREVLLLGDVVISLETAARWAIEEGRDLHQEVAQLVVHGALHLLGYDHETAAEAARMKAQEEEILRLLG</sequence>
<dbReference type="GO" id="GO:0005737">
    <property type="term" value="C:cytoplasm"/>
    <property type="evidence" value="ECO:0007669"/>
    <property type="project" value="UniProtKB-SubCell"/>
</dbReference>
<dbReference type="GO" id="GO:0004222">
    <property type="term" value="F:metalloendopeptidase activity"/>
    <property type="evidence" value="ECO:0007669"/>
    <property type="project" value="InterPro"/>
</dbReference>
<keyword evidence="4 9" id="KW-0540">Nuclease</keyword>
<evidence type="ECO:0000313" key="10">
    <source>
        <dbReference type="EMBL" id="RPF49750.1"/>
    </source>
</evidence>
<feature type="binding site" evidence="9">
    <location>
        <position position="125"/>
    </location>
    <ligand>
        <name>Zn(2+)</name>
        <dbReference type="ChEBI" id="CHEBI:29105"/>
        <note>catalytic</note>
    </ligand>
</feature>
<dbReference type="GO" id="GO:0008270">
    <property type="term" value="F:zinc ion binding"/>
    <property type="evidence" value="ECO:0007669"/>
    <property type="project" value="UniProtKB-UniRule"/>
</dbReference>
<evidence type="ECO:0000256" key="6">
    <source>
        <dbReference type="ARBA" id="ARBA00022759"/>
    </source>
</evidence>
<evidence type="ECO:0000256" key="3">
    <source>
        <dbReference type="ARBA" id="ARBA00022552"/>
    </source>
</evidence>
<reference evidence="10 11" key="1">
    <citation type="submission" date="2018-11" db="EMBL/GenBank/DDBJ databases">
        <title>Genomic Encyclopedia of Type Strains, Phase IV (KMG-IV): sequencing the most valuable type-strain genomes for metagenomic binning, comparative biology and taxonomic classification.</title>
        <authorList>
            <person name="Goeker M."/>
        </authorList>
    </citation>
    <scope>NUCLEOTIDE SEQUENCE [LARGE SCALE GENOMIC DNA]</scope>
    <source>
        <strain evidence="10 11">DSM 102936</strain>
    </source>
</reference>
<keyword evidence="8 9" id="KW-0862">Zinc</keyword>
<keyword evidence="6 9" id="KW-0255">Endonuclease</keyword>
<evidence type="ECO:0000313" key="11">
    <source>
        <dbReference type="Proteomes" id="UP000282654"/>
    </source>
</evidence>
<comment type="similarity">
    <text evidence="1 9">Belongs to the endoribonuclease YbeY family.</text>
</comment>
<comment type="subcellular location">
    <subcellularLocation>
        <location evidence="9">Cytoplasm</location>
    </subcellularLocation>
</comment>
<dbReference type="NCBIfam" id="TIGR00043">
    <property type="entry name" value="rRNA maturation RNase YbeY"/>
    <property type="match status" value="1"/>
</dbReference>
<keyword evidence="3 9" id="KW-0698">rRNA processing</keyword>
<evidence type="ECO:0000256" key="5">
    <source>
        <dbReference type="ARBA" id="ARBA00022723"/>
    </source>
</evidence>
<dbReference type="InterPro" id="IPR002036">
    <property type="entry name" value="YbeY"/>
</dbReference>
<comment type="function">
    <text evidence="9">Single strand-specific metallo-endoribonuclease involved in late-stage 70S ribosome quality control and in maturation of the 3' terminus of the 16S rRNA.</text>
</comment>
<proteinExistence type="inferred from homology"/>
<feature type="binding site" evidence="9">
    <location>
        <position position="115"/>
    </location>
    <ligand>
        <name>Zn(2+)</name>
        <dbReference type="ChEBI" id="CHEBI:29105"/>
        <note>catalytic</note>
    </ligand>
</feature>
<evidence type="ECO:0000256" key="4">
    <source>
        <dbReference type="ARBA" id="ARBA00022722"/>
    </source>
</evidence>
<dbReference type="InterPro" id="IPR023091">
    <property type="entry name" value="MetalPrtase_cat_dom_sf_prd"/>
</dbReference>
<dbReference type="GO" id="GO:0004521">
    <property type="term" value="F:RNA endonuclease activity"/>
    <property type="evidence" value="ECO:0007669"/>
    <property type="project" value="UniProtKB-UniRule"/>
</dbReference>
<comment type="cofactor">
    <cofactor evidence="9">
        <name>Zn(2+)</name>
        <dbReference type="ChEBI" id="CHEBI:29105"/>
    </cofactor>
    <text evidence="9">Binds 1 zinc ion.</text>
</comment>
<dbReference type="GO" id="GO:0006364">
    <property type="term" value="P:rRNA processing"/>
    <property type="evidence" value="ECO:0007669"/>
    <property type="project" value="UniProtKB-UniRule"/>
</dbReference>
<feature type="binding site" evidence="9">
    <location>
        <position position="119"/>
    </location>
    <ligand>
        <name>Zn(2+)</name>
        <dbReference type="ChEBI" id="CHEBI:29105"/>
        <note>catalytic</note>
    </ligand>
</feature>
<keyword evidence="2 9" id="KW-0690">Ribosome biogenesis</keyword>